<comment type="caution">
    <text evidence="2">The sequence shown here is derived from an EMBL/GenBank/DDBJ whole genome shotgun (WGS) entry which is preliminary data.</text>
</comment>
<feature type="compositionally biased region" description="Basic and acidic residues" evidence="1">
    <location>
        <begin position="115"/>
        <end position="126"/>
    </location>
</feature>
<feature type="region of interest" description="Disordered" evidence="1">
    <location>
        <begin position="1"/>
        <end position="141"/>
    </location>
</feature>
<dbReference type="Proteomes" id="UP001152607">
    <property type="component" value="Unassembled WGS sequence"/>
</dbReference>
<keyword evidence="3" id="KW-1185">Reference proteome</keyword>
<proteinExistence type="predicted"/>
<name>A0A9W4U7E7_9PLEO</name>
<dbReference type="EMBL" id="CAOQHR010000002">
    <property type="protein sequence ID" value="CAI6324099.1"/>
    <property type="molecule type" value="Genomic_DNA"/>
</dbReference>
<dbReference type="AlphaFoldDB" id="A0A9W4U7E7"/>
<evidence type="ECO:0000313" key="3">
    <source>
        <dbReference type="Proteomes" id="UP001152607"/>
    </source>
</evidence>
<evidence type="ECO:0000256" key="1">
    <source>
        <dbReference type="SAM" id="MobiDB-lite"/>
    </source>
</evidence>
<reference evidence="2" key="1">
    <citation type="submission" date="2023-01" db="EMBL/GenBank/DDBJ databases">
        <authorList>
            <person name="Van Ghelder C."/>
            <person name="Rancurel C."/>
        </authorList>
    </citation>
    <scope>NUCLEOTIDE SEQUENCE</scope>
    <source>
        <strain evidence="2">CNCM I-4278</strain>
    </source>
</reference>
<feature type="compositionally biased region" description="Polar residues" evidence="1">
    <location>
        <begin position="1"/>
        <end position="11"/>
    </location>
</feature>
<feature type="compositionally biased region" description="Polar residues" evidence="1">
    <location>
        <begin position="25"/>
        <end position="34"/>
    </location>
</feature>
<organism evidence="2 3">
    <name type="scientific">Periconia digitata</name>
    <dbReference type="NCBI Taxonomy" id="1303443"/>
    <lineage>
        <taxon>Eukaryota</taxon>
        <taxon>Fungi</taxon>
        <taxon>Dikarya</taxon>
        <taxon>Ascomycota</taxon>
        <taxon>Pezizomycotina</taxon>
        <taxon>Dothideomycetes</taxon>
        <taxon>Pleosporomycetidae</taxon>
        <taxon>Pleosporales</taxon>
        <taxon>Massarineae</taxon>
        <taxon>Periconiaceae</taxon>
        <taxon>Periconia</taxon>
    </lineage>
</organism>
<sequence length="321" mass="35763">MSDNRPPNSALPNPFDDLFGDPQARPSTSASSNPFGDAQAIPPTSATSNPFDELHAGPSTFAPSNPFANPRTEPSTLELSNPFGDPHTESSAFSPSDPFGNPQVVPSRSAPLITRSEDGQKEDDKGKRKKGKPTKNEYHGLLEKVPISRPHKFRLQRKESKHEPYASNDRHPRVAVVVGSTVFPPELGKGRVYWMPEATIREYITPGSNMIIDTDPGPYGIEKPFGMIFLPLDDGPAFHLVRWWMIAGWLGTMLLYRRHQPAGEFISPVLGALRVWCILEKFDAMAVRRLKKEIVREAYEYYVGVLTEEPAVTDRKNPSFL</sequence>
<feature type="compositionally biased region" description="Polar residues" evidence="1">
    <location>
        <begin position="61"/>
        <end position="79"/>
    </location>
</feature>
<gene>
    <name evidence="2" type="ORF">PDIGIT_LOCUS3718</name>
</gene>
<protein>
    <submittedName>
        <fullName evidence="2">Uncharacterized protein</fullName>
    </submittedName>
</protein>
<evidence type="ECO:0000313" key="2">
    <source>
        <dbReference type="EMBL" id="CAI6324099.1"/>
    </source>
</evidence>
<accession>A0A9W4U7E7</accession>